<dbReference type="InterPro" id="IPR043129">
    <property type="entry name" value="ATPase_NBD"/>
</dbReference>
<dbReference type="Proteomes" id="UP000238338">
    <property type="component" value="Unassembled WGS sequence"/>
</dbReference>
<dbReference type="InterPro" id="IPR002731">
    <property type="entry name" value="ATPase_BadF"/>
</dbReference>
<dbReference type="OrthoDB" id="63487at2"/>
<keyword evidence="2" id="KW-0808">Transferase</keyword>
<dbReference type="EMBL" id="PVEP01000001">
    <property type="protein sequence ID" value="PQV58380.1"/>
    <property type="molecule type" value="Genomic_DNA"/>
</dbReference>
<dbReference type="RefSeq" id="WP_105512668.1">
    <property type="nucleotide sequence ID" value="NZ_PVEP01000001.1"/>
</dbReference>
<organism evidence="2 3">
    <name type="scientific">Albidovulum denitrificans</name>
    <dbReference type="NCBI Taxonomy" id="404881"/>
    <lineage>
        <taxon>Bacteria</taxon>
        <taxon>Pseudomonadati</taxon>
        <taxon>Pseudomonadota</taxon>
        <taxon>Alphaproteobacteria</taxon>
        <taxon>Rhodobacterales</taxon>
        <taxon>Paracoccaceae</taxon>
        <taxon>Albidovulum</taxon>
    </lineage>
</organism>
<feature type="domain" description="ATPase BadF/BadG/BcrA/BcrD type" evidence="1">
    <location>
        <begin position="12"/>
        <end position="252"/>
    </location>
</feature>
<keyword evidence="2" id="KW-0418">Kinase</keyword>
<comment type="caution">
    <text evidence="2">The sequence shown here is derived from an EMBL/GenBank/DDBJ whole genome shotgun (WGS) entry which is preliminary data.</text>
</comment>
<evidence type="ECO:0000313" key="2">
    <source>
        <dbReference type="EMBL" id="PQV58380.1"/>
    </source>
</evidence>
<gene>
    <name evidence="2" type="ORF">LX70_00192</name>
</gene>
<dbReference type="PANTHER" id="PTHR43190">
    <property type="entry name" value="N-ACETYL-D-GLUCOSAMINE KINASE"/>
    <property type="match status" value="1"/>
</dbReference>
<protein>
    <submittedName>
        <fullName evidence="2">Glucosamine kinase</fullName>
    </submittedName>
</protein>
<dbReference type="SUPFAM" id="SSF53067">
    <property type="entry name" value="Actin-like ATPase domain"/>
    <property type="match status" value="2"/>
</dbReference>
<dbReference type="Pfam" id="PF01869">
    <property type="entry name" value="BcrAD_BadFG"/>
    <property type="match status" value="1"/>
</dbReference>
<dbReference type="GO" id="GO:0016301">
    <property type="term" value="F:kinase activity"/>
    <property type="evidence" value="ECO:0007669"/>
    <property type="project" value="UniProtKB-KW"/>
</dbReference>
<dbReference type="InterPro" id="IPR052519">
    <property type="entry name" value="Euk-type_GlcNAc_Kinase"/>
</dbReference>
<accession>A0A2S8SC76</accession>
<dbReference type="Gene3D" id="3.30.420.40">
    <property type="match status" value="2"/>
</dbReference>
<evidence type="ECO:0000259" key="1">
    <source>
        <dbReference type="Pfam" id="PF01869"/>
    </source>
</evidence>
<proteinExistence type="predicted"/>
<dbReference type="CDD" id="cd24082">
    <property type="entry name" value="ASKHA_NBD_GspK-like"/>
    <property type="match status" value="1"/>
</dbReference>
<dbReference type="AlphaFoldDB" id="A0A2S8SC76"/>
<sequence>MNESLTNAIIAVDGGGTRCRVALDDGRARHMVETGPANVSTDFDGSVAQLVAGLDQLAQKAGVPVAALHPLPAFLGLAGIIGEDIRTRFRNALPLTTLRVEDDRPAALRGALGQRDGVVAHCGTGSFFASQIGGAMRFAGGWGAILGDQASARWIGREALRVTLDCIDGLRDRTPLADRLLTDLDGHPGIVRFARHARPSDFGALAPLVTEYADTGDAVALDVMASGAAEIATLVPQMGWVPGMAICLTGGIGPHYARYLPRAMQAALIAPEGAPMDGALALAREFARENADERR</sequence>
<keyword evidence="3" id="KW-1185">Reference proteome</keyword>
<name>A0A2S8SC76_9RHOB</name>
<reference evidence="2 3" key="1">
    <citation type="submission" date="2018-02" db="EMBL/GenBank/DDBJ databases">
        <title>Genomic Encyclopedia of Archaeal and Bacterial Type Strains, Phase II (KMG-II): from individual species to whole genera.</title>
        <authorList>
            <person name="Goeker M."/>
        </authorList>
    </citation>
    <scope>NUCLEOTIDE SEQUENCE [LARGE SCALE GENOMIC DNA]</scope>
    <source>
        <strain evidence="2 3">DSM 18921</strain>
    </source>
</reference>
<evidence type="ECO:0000313" key="3">
    <source>
        <dbReference type="Proteomes" id="UP000238338"/>
    </source>
</evidence>
<dbReference type="PANTHER" id="PTHR43190:SF3">
    <property type="entry name" value="N-ACETYL-D-GLUCOSAMINE KINASE"/>
    <property type="match status" value="1"/>
</dbReference>